<feature type="transmembrane region" description="Helical" evidence="5">
    <location>
        <begin position="174"/>
        <end position="193"/>
    </location>
</feature>
<dbReference type="PIRSF" id="PIRSF006060">
    <property type="entry name" value="AA_transporter"/>
    <property type="match status" value="1"/>
</dbReference>
<feature type="transmembrane region" description="Helical" evidence="5">
    <location>
        <begin position="454"/>
        <end position="475"/>
    </location>
</feature>
<dbReference type="GO" id="GO:0055085">
    <property type="term" value="P:transmembrane transport"/>
    <property type="evidence" value="ECO:0007669"/>
    <property type="project" value="InterPro"/>
</dbReference>
<evidence type="ECO:0000256" key="3">
    <source>
        <dbReference type="ARBA" id="ARBA00022989"/>
    </source>
</evidence>
<evidence type="ECO:0000313" key="7">
    <source>
        <dbReference type="EMBL" id="MBA8804871.1"/>
    </source>
</evidence>
<feature type="domain" description="Amino acid permease/ SLC12A" evidence="6">
    <location>
        <begin position="34"/>
        <end position="441"/>
    </location>
</feature>
<protein>
    <submittedName>
        <fullName evidence="7">Amino acid transporter</fullName>
    </submittedName>
</protein>
<feature type="transmembrane region" description="Helical" evidence="5">
    <location>
        <begin position="146"/>
        <end position="167"/>
    </location>
</feature>
<feature type="transmembrane region" description="Helical" evidence="5">
    <location>
        <begin position="301"/>
        <end position="324"/>
    </location>
</feature>
<feature type="transmembrane region" description="Helical" evidence="5">
    <location>
        <begin position="253"/>
        <end position="275"/>
    </location>
</feature>
<evidence type="ECO:0000256" key="1">
    <source>
        <dbReference type="ARBA" id="ARBA00004141"/>
    </source>
</evidence>
<dbReference type="AlphaFoldDB" id="A0A7W3J233"/>
<feature type="transmembrane region" description="Helical" evidence="5">
    <location>
        <begin position="357"/>
        <end position="376"/>
    </location>
</feature>
<dbReference type="PANTHER" id="PTHR42770">
    <property type="entry name" value="AMINO ACID TRANSPORTER-RELATED"/>
    <property type="match status" value="1"/>
</dbReference>
<keyword evidence="2 5" id="KW-0812">Transmembrane</keyword>
<accession>A0A7W3J233</accession>
<dbReference type="Proteomes" id="UP000580910">
    <property type="component" value="Unassembled WGS sequence"/>
</dbReference>
<feature type="transmembrane region" description="Helical" evidence="5">
    <location>
        <begin position="213"/>
        <end position="232"/>
    </location>
</feature>
<dbReference type="InterPro" id="IPR004841">
    <property type="entry name" value="AA-permease/SLC12A_dom"/>
</dbReference>
<evidence type="ECO:0000313" key="8">
    <source>
        <dbReference type="Proteomes" id="UP000580910"/>
    </source>
</evidence>
<reference evidence="7 8" key="1">
    <citation type="submission" date="2020-07" db="EMBL/GenBank/DDBJ databases">
        <title>Sequencing the genomes of 1000 actinobacteria strains.</title>
        <authorList>
            <person name="Klenk H.-P."/>
        </authorList>
    </citation>
    <scope>NUCLEOTIDE SEQUENCE [LARGE SCALE GENOMIC DNA]</scope>
    <source>
        <strain evidence="7 8">DSM 21349</strain>
    </source>
</reference>
<evidence type="ECO:0000256" key="4">
    <source>
        <dbReference type="ARBA" id="ARBA00023136"/>
    </source>
</evidence>
<feature type="transmembrane region" description="Helical" evidence="5">
    <location>
        <begin position="67"/>
        <end position="89"/>
    </location>
</feature>
<sequence length="490" mass="51111">MTSEIADTGERHAVADVDSSHGARLAGGKLGTAHIVFFVVAAASPLVIVLSTGPFSLRVGGIGAPGAMLATGVVLMLFATGFTAMTNYVKEPGAFYAYVTTGLGRTLGSGTAIMTMAAYGICVIGFLGYFGVFAQGTAASVLGVDLPWQVWALGCAAVVGVVGYCQVDVGAKLIAVLLSLEVGVIIVLIVAVLVQGGGPEPASAAPLSFDNVFFSDGSGTLFLLAFGAYIGFEGTAIYSEEARAPHKTIPRATYVALAFLAVFYALSFWVVIYGYGPKEALAAAQSDGFFEMVFSQAGEYVGSWLVTAMRLLIVTSFLATIIAFHNACTRYMFSLGRVGLLPVPLARTHPRMASPHIASLTLSAVTFVVVIIAMIVGLDPYLELGTWLYASGVIGVVAAQAICALAVVVFFLRDRRGHSVFRVLVAPLLGFLGLVGALILMANNFSLLSGYTAFLPNAVMIGAMPLCLAIGVLLYRLRAPRVVEISTSIG</sequence>
<dbReference type="PANTHER" id="PTHR42770:SF16">
    <property type="entry name" value="AMINO ACID PERMEASE"/>
    <property type="match status" value="1"/>
</dbReference>
<keyword evidence="3 5" id="KW-1133">Transmembrane helix</keyword>
<evidence type="ECO:0000259" key="6">
    <source>
        <dbReference type="Pfam" id="PF00324"/>
    </source>
</evidence>
<comment type="caution">
    <text evidence="7">The sequence shown here is derived from an EMBL/GenBank/DDBJ whole genome shotgun (WGS) entry which is preliminary data.</text>
</comment>
<dbReference type="GO" id="GO:0016020">
    <property type="term" value="C:membrane"/>
    <property type="evidence" value="ECO:0007669"/>
    <property type="project" value="UniProtKB-SubCell"/>
</dbReference>
<dbReference type="RefSeq" id="WP_182540717.1">
    <property type="nucleotide sequence ID" value="NZ_JACGXA010000001.1"/>
</dbReference>
<evidence type="ECO:0000256" key="2">
    <source>
        <dbReference type="ARBA" id="ARBA00022692"/>
    </source>
</evidence>
<dbReference type="InterPro" id="IPR050367">
    <property type="entry name" value="APC_superfamily"/>
</dbReference>
<name>A0A7W3J233_9ACTN</name>
<feature type="transmembrane region" description="Helical" evidence="5">
    <location>
        <begin position="110"/>
        <end position="134"/>
    </location>
</feature>
<gene>
    <name evidence="7" type="ORF">FB382_003162</name>
</gene>
<feature type="transmembrane region" description="Helical" evidence="5">
    <location>
        <begin position="35"/>
        <end position="55"/>
    </location>
</feature>
<dbReference type="EMBL" id="JACGXA010000001">
    <property type="protein sequence ID" value="MBA8804871.1"/>
    <property type="molecule type" value="Genomic_DNA"/>
</dbReference>
<feature type="transmembrane region" description="Helical" evidence="5">
    <location>
        <begin position="388"/>
        <end position="412"/>
    </location>
</feature>
<dbReference type="Pfam" id="PF00324">
    <property type="entry name" value="AA_permease"/>
    <property type="match status" value="1"/>
</dbReference>
<dbReference type="Gene3D" id="1.20.1740.10">
    <property type="entry name" value="Amino acid/polyamine transporter I"/>
    <property type="match status" value="1"/>
</dbReference>
<organism evidence="7 8">
    <name type="scientific">Nocardioides ginsengisegetis</name>
    <dbReference type="NCBI Taxonomy" id="661491"/>
    <lineage>
        <taxon>Bacteria</taxon>
        <taxon>Bacillati</taxon>
        <taxon>Actinomycetota</taxon>
        <taxon>Actinomycetes</taxon>
        <taxon>Propionibacteriales</taxon>
        <taxon>Nocardioidaceae</taxon>
        <taxon>Nocardioides</taxon>
    </lineage>
</organism>
<evidence type="ECO:0000256" key="5">
    <source>
        <dbReference type="SAM" id="Phobius"/>
    </source>
</evidence>
<keyword evidence="4 5" id="KW-0472">Membrane</keyword>
<proteinExistence type="predicted"/>
<keyword evidence="8" id="KW-1185">Reference proteome</keyword>
<comment type="subcellular location">
    <subcellularLocation>
        <location evidence="1">Membrane</location>
        <topology evidence="1">Multi-pass membrane protein</topology>
    </subcellularLocation>
</comment>
<feature type="transmembrane region" description="Helical" evidence="5">
    <location>
        <begin position="424"/>
        <end position="442"/>
    </location>
</feature>